<feature type="compositionally biased region" description="Polar residues" evidence="1">
    <location>
        <begin position="31"/>
        <end position="42"/>
    </location>
</feature>
<comment type="caution">
    <text evidence="2">The sequence shown here is derived from an EMBL/GenBank/DDBJ whole genome shotgun (WGS) entry which is preliminary data.</text>
</comment>
<dbReference type="AlphaFoldDB" id="A0A2P5BXJ1"/>
<reference evidence="3" key="1">
    <citation type="submission" date="2016-06" db="EMBL/GenBank/DDBJ databases">
        <title>Parallel loss of symbiosis genes in relatives of nitrogen-fixing non-legume Parasponia.</title>
        <authorList>
            <person name="Van Velzen R."/>
            <person name="Holmer R."/>
            <person name="Bu F."/>
            <person name="Rutten L."/>
            <person name="Van Zeijl A."/>
            <person name="Liu W."/>
            <person name="Santuari L."/>
            <person name="Cao Q."/>
            <person name="Sharma T."/>
            <person name="Shen D."/>
            <person name="Roswanjaya Y."/>
            <person name="Wardhani T."/>
            <person name="Kalhor M.S."/>
            <person name="Jansen J."/>
            <person name="Van den Hoogen J."/>
            <person name="Gungor B."/>
            <person name="Hartog M."/>
            <person name="Hontelez J."/>
            <person name="Verver J."/>
            <person name="Yang W.-C."/>
            <person name="Schijlen E."/>
            <person name="Repin R."/>
            <person name="Schilthuizen M."/>
            <person name="Schranz E."/>
            <person name="Heidstra R."/>
            <person name="Miyata K."/>
            <person name="Fedorova E."/>
            <person name="Kohlen W."/>
            <person name="Bisseling T."/>
            <person name="Smit S."/>
            <person name="Geurts R."/>
        </authorList>
    </citation>
    <scope>NUCLEOTIDE SEQUENCE [LARGE SCALE GENOMIC DNA]</scope>
    <source>
        <strain evidence="3">cv. RG33-2</strain>
    </source>
</reference>
<dbReference type="Proteomes" id="UP000237000">
    <property type="component" value="Unassembled WGS sequence"/>
</dbReference>
<protein>
    <submittedName>
        <fullName evidence="2">Uncharacterized protein</fullName>
    </submittedName>
</protein>
<sequence>MSLGYLLSLHRIIEHSEAIIKSPIPQEACRLTSSPPSSTGLQISADRSKASLSKLEGHKHRFHRKK</sequence>
<dbReference type="OrthoDB" id="10358576at2759"/>
<evidence type="ECO:0000313" key="2">
    <source>
        <dbReference type="EMBL" id="PON53517.1"/>
    </source>
</evidence>
<organism evidence="2 3">
    <name type="scientific">Trema orientale</name>
    <name type="common">Charcoal tree</name>
    <name type="synonym">Celtis orientalis</name>
    <dbReference type="NCBI Taxonomy" id="63057"/>
    <lineage>
        <taxon>Eukaryota</taxon>
        <taxon>Viridiplantae</taxon>
        <taxon>Streptophyta</taxon>
        <taxon>Embryophyta</taxon>
        <taxon>Tracheophyta</taxon>
        <taxon>Spermatophyta</taxon>
        <taxon>Magnoliopsida</taxon>
        <taxon>eudicotyledons</taxon>
        <taxon>Gunneridae</taxon>
        <taxon>Pentapetalae</taxon>
        <taxon>rosids</taxon>
        <taxon>fabids</taxon>
        <taxon>Rosales</taxon>
        <taxon>Cannabaceae</taxon>
        <taxon>Trema</taxon>
    </lineage>
</organism>
<dbReference type="InParanoid" id="A0A2P5BXJ1"/>
<keyword evidence="3" id="KW-1185">Reference proteome</keyword>
<name>A0A2P5BXJ1_TREOI</name>
<dbReference type="EMBL" id="JXTC01000443">
    <property type="protein sequence ID" value="PON53517.1"/>
    <property type="molecule type" value="Genomic_DNA"/>
</dbReference>
<proteinExistence type="predicted"/>
<accession>A0A2P5BXJ1</accession>
<evidence type="ECO:0000313" key="3">
    <source>
        <dbReference type="Proteomes" id="UP000237000"/>
    </source>
</evidence>
<evidence type="ECO:0000256" key="1">
    <source>
        <dbReference type="SAM" id="MobiDB-lite"/>
    </source>
</evidence>
<gene>
    <name evidence="2" type="ORF">TorRG33x02_305050</name>
</gene>
<feature type="region of interest" description="Disordered" evidence="1">
    <location>
        <begin position="30"/>
        <end position="66"/>
    </location>
</feature>
<feature type="compositionally biased region" description="Basic residues" evidence="1">
    <location>
        <begin position="57"/>
        <end position="66"/>
    </location>
</feature>